<dbReference type="KEGG" id="cre:CHLRE_17g711950v5"/>
<dbReference type="Gramene" id="PNW70249">
    <property type="protein sequence ID" value="PNW70249"/>
    <property type="gene ID" value="CHLRE_17g711950v5"/>
</dbReference>
<dbReference type="GeneID" id="5726024"/>
<evidence type="ECO:0000256" key="1">
    <source>
        <dbReference type="SAM" id="Coils"/>
    </source>
</evidence>
<gene>
    <name evidence="2" type="ORF">CHLRE_17g711950v5</name>
</gene>
<dbReference type="Gene3D" id="1.10.287.370">
    <property type="match status" value="1"/>
</dbReference>
<evidence type="ECO:0000313" key="3">
    <source>
        <dbReference type="Proteomes" id="UP000006906"/>
    </source>
</evidence>
<dbReference type="AlphaFoldDB" id="A8JDG7"/>
<dbReference type="HOGENOM" id="CLU_1680418_0_0_1"/>
<feature type="coiled-coil region" evidence="1">
    <location>
        <begin position="23"/>
        <end position="57"/>
    </location>
</feature>
<reference evidence="2 3" key="1">
    <citation type="journal article" date="2007" name="Science">
        <title>The Chlamydomonas genome reveals the evolution of key animal and plant functions.</title>
        <authorList>
            <person name="Merchant S.S."/>
            <person name="Prochnik S.E."/>
            <person name="Vallon O."/>
            <person name="Harris E.H."/>
            <person name="Karpowicz S.J."/>
            <person name="Witman G.B."/>
            <person name="Terry A."/>
            <person name="Salamov A."/>
            <person name="Fritz-Laylin L.K."/>
            <person name="Marechal-Drouard L."/>
            <person name="Marshall W.F."/>
            <person name="Qu L.H."/>
            <person name="Nelson D.R."/>
            <person name="Sanderfoot A.A."/>
            <person name="Spalding M.H."/>
            <person name="Kapitonov V.V."/>
            <person name="Ren Q."/>
            <person name="Ferris P."/>
            <person name="Lindquist E."/>
            <person name="Shapiro H."/>
            <person name="Lucas S.M."/>
            <person name="Grimwood J."/>
            <person name="Schmutz J."/>
            <person name="Cardol P."/>
            <person name="Cerutti H."/>
            <person name="Chanfreau G."/>
            <person name="Chen C.L."/>
            <person name="Cognat V."/>
            <person name="Croft M.T."/>
            <person name="Dent R."/>
            <person name="Dutcher S."/>
            <person name="Fernandez E."/>
            <person name="Fukuzawa H."/>
            <person name="Gonzalez-Ballester D."/>
            <person name="Gonzalez-Halphen D."/>
            <person name="Hallmann A."/>
            <person name="Hanikenne M."/>
            <person name="Hippler M."/>
            <person name="Inwood W."/>
            <person name="Jabbari K."/>
            <person name="Kalanon M."/>
            <person name="Kuras R."/>
            <person name="Lefebvre P.A."/>
            <person name="Lemaire S.D."/>
            <person name="Lobanov A.V."/>
            <person name="Lohr M."/>
            <person name="Manuell A."/>
            <person name="Meier I."/>
            <person name="Mets L."/>
            <person name="Mittag M."/>
            <person name="Mittelmeier T."/>
            <person name="Moroney J.V."/>
            <person name="Moseley J."/>
            <person name="Napoli C."/>
            <person name="Nedelcu A.M."/>
            <person name="Niyogi K."/>
            <person name="Novoselov S.V."/>
            <person name="Paulsen I.T."/>
            <person name="Pazour G."/>
            <person name="Purton S."/>
            <person name="Ral J.P."/>
            <person name="Riano-Pachon D.M."/>
            <person name="Riekhof W."/>
            <person name="Rymarquis L."/>
            <person name="Schroda M."/>
            <person name="Stern D."/>
            <person name="Umen J."/>
            <person name="Willows R."/>
            <person name="Wilson N."/>
            <person name="Zimmer S.L."/>
            <person name="Allmer J."/>
            <person name="Balk J."/>
            <person name="Bisova K."/>
            <person name="Chen C.J."/>
            <person name="Elias M."/>
            <person name="Gendler K."/>
            <person name="Hauser C."/>
            <person name="Lamb M.R."/>
            <person name="Ledford H."/>
            <person name="Long J.C."/>
            <person name="Minagawa J."/>
            <person name="Page M.D."/>
            <person name="Pan J."/>
            <person name="Pootakham W."/>
            <person name="Roje S."/>
            <person name="Rose A."/>
            <person name="Stahlberg E."/>
            <person name="Terauchi A.M."/>
            <person name="Yang P."/>
            <person name="Ball S."/>
            <person name="Bowler C."/>
            <person name="Dieckmann C.L."/>
            <person name="Gladyshev V.N."/>
            <person name="Green P."/>
            <person name="Jorgensen R."/>
            <person name="Mayfield S."/>
            <person name="Mueller-Roeber B."/>
            <person name="Rajamani S."/>
            <person name="Sayre R.T."/>
            <person name="Brokstein P."/>
            <person name="Dubchak I."/>
            <person name="Goodstein D."/>
            <person name="Hornick L."/>
            <person name="Huang Y.W."/>
            <person name="Jhaveri J."/>
            <person name="Luo Y."/>
            <person name="Martinez D."/>
            <person name="Ngau W.C."/>
            <person name="Otillar B."/>
            <person name="Poliakov A."/>
            <person name="Porter A."/>
            <person name="Szajkowski L."/>
            <person name="Werner G."/>
            <person name="Zhou K."/>
            <person name="Grigoriev I.V."/>
            <person name="Rokhsar D.S."/>
            <person name="Grossman A.R."/>
        </authorList>
    </citation>
    <scope>NUCLEOTIDE SEQUENCE [LARGE SCALE GENOMIC DNA]</scope>
    <source>
        <strain evidence="3">CC-503</strain>
        <strain evidence="2">CC-503 cw92 mt+</strain>
    </source>
</reference>
<name>A8JDG7_CHLRE</name>
<reference evidence="2" key="2">
    <citation type="submission" date="2017-07" db="EMBL/GenBank/DDBJ databases">
        <title>WGS assembly of Chlamydomonas reinhardtii.</title>
        <authorList>
            <consortium name="Chlamydomonas Annotation Team"/>
            <consortium name="JGI Annotation Team"/>
            <person name="Merchant S.S."/>
            <person name="Prochnik S.E."/>
            <person name="Vallon O."/>
            <person name="Harris E.H."/>
            <person name="Karpowicz S.J."/>
            <person name="Witman G.B."/>
            <person name="Terry A."/>
            <person name="Salamov A."/>
            <person name="Fritz-Laylin L.K."/>
            <person name="Marechal-Drouard L."/>
            <person name="Marshall W.F."/>
            <person name="Qu L.H."/>
            <person name="Nelson D.R."/>
            <person name="Sanderfoot A.A."/>
            <person name="Spalding M.H."/>
            <person name="Kapitonov V.V."/>
            <person name="Ren Q."/>
            <person name="Ferris P."/>
            <person name="Lindquist E."/>
            <person name="Shapiro H."/>
            <person name="Lucas S.M."/>
            <person name="Grimwood J."/>
            <person name="Schmutz J."/>
            <person name="Grigoriev I.V."/>
            <person name="Rokhsar D.S."/>
        </authorList>
    </citation>
    <scope>NUCLEOTIDE SEQUENCE</scope>
    <source>
        <strain evidence="2">CC-503 cw92 mt+</strain>
    </source>
</reference>
<dbReference type="OrthoDB" id="532789at2759"/>
<keyword evidence="3" id="KW-1185">Reference proteome</keyword>
<dbReference type="InterPro" id="IPR004127">
    <property type="entry name" value="Prefoldin_subunit_alpha"/>
</dbReference>
<dbReference type="OMA" id="DCKRIFV"/>
<dbReference type="EMBL" id="CM008978">
    <property type="protein sequence ID" value="PNW70248.1"/>
    <property type="molecule type" value="Genomic_DNA"/>
</dbReference>
<dbReference type="STRING" id="3055.A8JDG7"/>
<dbReference type="GO" id="GO:0009409">
    <property type="term" value="P:response to cold"/>
    <property type="evidence" value="ECO:0007669"/>
    <property type="project" value="UniProtKB-ARBA"/>
</dbReference>
<dbReference type="Proteomes" id="UP000006906">
    <property type="component" value="Chromosome 17"/>
</dbReference>
<dbReference type="GO" id="GO:0016592">
    <property type="term" value="C:mediator complex"/>
    <property type="evidence" value="ECO:0000318"/>
    <property type="project" value="GO_Central"/>
</dbReference>
<accession>A8JDG7</accession>
<organism evidence="2 3">
    <name type="scientific">Chlamydomonas reinhardtii</name>
    <name type="common">Chlamydomonas smithii</name>
    <dbReference type="NCBI Taxonomy" id="3055"/>
    <lineage>
        <taxon>Eukaryota</taxon>
        <taxon>Viridiplantae</taxon>
        <taxon>Chlorophyta</taxon>
        <taxon>core chlorophytes</taxon>
        <taxon>Chlorophyceae</taxon>
        <taxon>CS clade</taxon>
        <taxon>Chlamydomonadales</taxon>
        <taxon>Chlamydomonadaceae</taxon>
        <taxon>Chlamydomonas</taxon>
    </lineage>
</organism>
<dbReference type="RefSeq" id="XP_001700422.1">
    <property type="nucleotide sequence ID" value="XM_001700370.2"/>
</dbReference>
<dbReference type="Gramene" id="PNW70248">
    <property type="protein sequence ID" value="PNW70248"/>
    <property type="gene ID" value="CHLRE_17g711950v5"/>
</dbReference>
<dbReference type="Pfam" id="PF02996">
    <property type="entry name" value="Prefoldin"/>
    <property type="match status" value="1"/>
</dbReference>
<dbReference type="PaxDb" id="3055-EDO98111"/>
<evidence type="ECO:0000313" key="2">
    <source>
        <dbReference type="EMBL" id="PNW70248.1"/>
    </source>
</evidence>
<sequence length="157" mass="16952">MQRPAESDVGDAPLTQAELAAQLGKFEGYKEKLEADIDKLEQRRAKLQEDSDEYEKLVAGVATFVKDGATSLEGQRVDVGCDVKCAARVPDVSRIYVSVGLGFHVESALGEVRGLVAPRQEHLRQQLAELDKQLGDARATAAAFKGSLQILKEGATV</sequence>
<dbReference type="SUPFAM" id="SSF46579">
    <property type="entry name" value="Prefoldin"/>
    <property type="match status" value="1"/>
</dbReference>
<dbReference type="GO" id="GO:0006457">
    <property type="term" value="P:protein folding"/>
    <property type="evidence" value="ECO:0007669"/>
    <property type="project" value="UniProtKB-ARBA"/>
</dbReference>
<dbReference type="EMBL" id="CM008978">
    <property type="protein sequence ID" value="PNW70249.1"/>
    <property type="molecule type" value="Genomic_DNA"/>
</dbReference>
<proteinExistence type="predicted"/>
<dbReference type="eggNOG" id="KOG3047">
    <property type="taxonomic scope" value="Eukaryota"/>
</dbReference>
<dbReference type="RefSeq" id="XP_042914555.1">
    <property type="nucleotide sequence ID" value="XM_043072096.1"/>
</dbReference>
<dbReference type="GO" id="GO:0000785">
    <property type="term" value="C:chromatin"/>
    <property type="evidence" value="ECO:0000318"/>
    <property type="project" value="GO_Central"/>
</dbReference>
<keyword evidence="1" id="KW-0175">Coiled coil</keyword>
<dbReference type="InterPro" id="IPR009053">
    <property type="entry name" value="Prefoldin"/>
</dbReference>
<protein>
    <submittedName>
        <fullName evidence="2">Uncharacterized protein</fullName>
    </submittedName>
</protein>
<dbReference type="CDD" id="cd23158">
    <property type="entry name" value="Prefoldin_UXT"/>
    <property type="match status" value="1"/>
</dbReference>